<dbReference type="EMBL" id="LRBS01000057">
    <property type="protein sequence ID" value="OII76595.1"/>
    <property type="molecule type" value="Genomic_DNA"/>
</dbReference>
<accession>A0A1J4MT35</accession>
<comment type="caution">
    <text evidence="1">The sequence shown here is derived from an EMBL/GenBank/DDBJ whole genome shotgun (WGS) entry which is preliminary data.</text>
</comment>
<protein>
    <submittedName>
        <fullName evidence="1">Uncharacterized protein</fullName>
    </submittedName>
</protein>
<dbReference type="AlphaFoldDB" id="A0A1J4MT35"/>
<organism evidence="1 2">
    <name type="scientific">Cryptosporidium andersoni</name>
    <dbReference type="NCBI Taxonomy" id="117008"/>
    <lineage>
        <taxon>Eukaryota</taxon>
        <taxon>Sar</taxon>
        <taxon>Alveolata</taxon>
        <taxon>Apicomplexa</taxon>
        <taxon>Conoidasida</taxon>
        <taxon>Coccidia</taxon>
        <taxon>Eucoccidiorida</taxon>
        <taxon>Eimeriorina</taxon>
        <taxon>Cryptosporidiidae</taxon>
        <taxon>Cryptosporidium</taxon>
    </lineage>
</organism>
<dbReference type="Proteomes" id="UP000186804">
    <property type="component" value="Unassembled WGS sequence"/>
</dbReference>
<evidence type="ECO:0000313" key="1">
    <source>
        <dbReference type="EMBL" id="OII76595.1"/>
    </source>
</evidence>
<dbReference type="GeneID" id="92364303"/>
<keyword evidence="2" id="KW-1185">Reference proteome</keyword>
<evidence type="ECO:0000313" key="2">
    <source>
        <dbReference type="Proteomes" id="UP000186804"/>
    </source>
</evidence>
<dbReference type="OrthoDB" id="338162at2759"/>
<dbReference type="RefSeq" id="XP_067068441.1">
    <property type="nucleotide sequence ID" value="XM_067210366.1"/>
</dbReference>
<proteinExistence type="predicted"/>
<reference evidence="1 2" key="1">
    <citation type="submission" date="2016-10" db="EMBL/GenBank/DDBJ databases">
        <title>Reductive evolution of mitochondrial metabolism and differential evolution of invasion-related proteins in Cryptosporidium.</title>
        <authorList>
            <person name="Liu S."/>
            <person name="Roellig D.M."/>
            <person name="Guo Y."/>
            <person name="Li N."/>
            <person name="Frace M.A."/>
            <person name="Tang K."/>
            <person name="Zhang L."/>
            <person name="Feng Y."/>
            <person name="Xiao L."/>
        </authorList>
    </citation>
    <scope>NUCLEOTIDE SEQUENCE [LARGE SCALE GENOMIC DNA]</scope>
    <source>
        <strain evidence="1">30847</strain>
    </source>
</reference>
<sequence>MSKNSENDLPYNRNIYNEPLSNLKKLCLNYRSTCSVKEIDRLRISVLQKTLLDSILSLEIPRAILLLKIMGRRMCMIQTLRQMVFHIKNFVIYTLERDFRYSDQLEKDDLISLYNWLCKLYG</sequence>
<name>A0A1J4MT35_9CRYT</name>
<dbReference type="VEuPathDB" id="CryptoDB:cand_001180"/>
<gene>
    <name evidence="1" type="ORF">cand_001180</name>
</gene>